<organism evidence="9 10">
    <name type="scientific">Intoshia linei</name>
    <dbReference type="NCBI Taxonomy" id="1819745"/>
    <lineage>
        <taxon>Eukaryota</taxon>
        <taxon>Metazoa</taxon>
        <taxon>Spiralia</taxon>
        <taxon>Lophotrochozoa</taxon>
        <taxon>Mesozoa</taxon>
        <taxon>Orthonectida</taxon>
        <taxon>Rhopaluridae</taxon>
        <taxon>Intoshia</taxon>
    </lineage>
</organism>
<evidence type="ECO:0000256" key="5">
    <source>
        <dbReference type="ARBA" id="ARBA00022840"/>
    </source>
</evidence>
<dbReference type="InterPro" id="IPR022636">
    <property type="entry name" value="S-AdoMet_synthetase_sfam"/>
</dbReference>
<dbReference type="SUPFAM" id="SSF55973">
    <property type="entry name" value="S-adenosylmethionine synthetase"/>
    <property type="match status" value="1"/>
</dbReference>
<evidence type="ECO:0000256" key="1">
    <source>
        <dbReference type="ARBA" id="ARBA00022563"/>
    </source>
</evidence>
<dbReference type="GO" id="GO:0046872">
    <property type="term" value="F:metal ion binding"/>
    <property type="evidence" value="ECO:0007669"/>
    <property type="project" value="UniProtKB-KW"/>
</dbReference>
<evidence type="ECO:0000259" key="8">
    <source>
        <dbReference type="Pfam" id="PF02773"/>
    </source>
</evidence>
<dbReference type="GO" id="GO:0006730">
    <property type="term" value="P:one-carbon metabolic process"/>
    <property type="evidence" value="ECO:0007669"/>
    <property type="project" value="UniProtKB-KW"/>
</dbReference>
<keyword evidence="7" id="KW-0630">Potassium</keyword>
<evidence type="ECO:0000256" key="3">
    <source>
        <dbReference type="ARBA" id="ARBA00022723"/>
    </source>
</evidence>
<evidence type="ECO:0000256" key="4">
    <source>
        <dbReference type="ARBA" id="ARBA00022741"/>
    </source>
</evidence>
<evidence type="ECO:0000256" key="6">
    <source>
        <dbReference type="ARBA" id="ARBA00022842"/>
    </source>
</evidence>
<name>A0A177AVR9_9BILA</name>
<gene>
    <name evidence="9" type="ORF">A3Q56_06818</name>
</gene>
<keyword evidence="1" id="KW-0554">One-carbon metabolism</keyword>
<keyword evidence="5" id="KW-0067">ATP-binding</keyword>
<keyword evidence="4" id="KW-0547">Nucleotide-binding</keyword>
<keyword evidence="3" id="KW-0479">Metal-binding</keyword>
<evidence type="ECO:0000313" key="10">
    <source>
        <dbReference type="Proteomes" id="UP000078046"/>
    </source>
</evidence>
<dbReference type="Pfam" id="PF02773">
    <property type="entry name" value="S-AdoMet_synt_C"/>
    <property type="match status" value="1"/>
</dbReference>
<dbReference type="InterPro" id="IPR002133">
    <property type="entry name" value="S-AdoMet_synthetase"/>
</dbReference>
<dbReference type="InterPro" id="IPR022630">
    <property type="entry name" value="S-AdoMet_synt_C"/>
</dbReference>
<feature type="non-terminal residue" evidence="9">
    <location>
        <position position="1"/>
    </location>
</feature>
<sequence>KNSIFSYFCSISYSIGIVHPLAIFVDSYGTGSVPDNELVEIINKNFDLRPGMIAKELMLENPIYERTSVYGHFGRDEFTWEQPKKIVR</sequence>
<dbReference type="GO" id="GO:0006556">
    <property type="term" value="P:S-adenosylmethionine biosynthetic process"/>
    <property type="evidence" value="ECO:0007669"/>
    <property type="project" value="InterPro"/>
</dbReference>
<evidence type="ECO:0000256" key="2">
    <source>
        <dbReference type="ARBA" id="ARBA00022679"/>
    </source>
</evidence>
<evidence type="ECO:0000313" key="9">
    <source>
        <dbReference type="EMBL" id="OAF65473.1"/>
    </source>
</evidence>
<keyword evidence="6" id="KW-0460">Magnesium</keyword>
<proteinExistence type="predicted"/>
<protein>
    <recommendedName>
        <fullName evidence="8">S-adenosylmethionine synthetase C-terminal domain-containing protein</fullName>
    </recommendedName>
</protein>
<dbReference type="EMBL" id="LWCA01001274">
    <property type="protein sequence ID" value="OAF65473.1"/>
    <property type="molecule type" value="Genomic_DNA"/>
</dbReference>
<dbReference type="AlphaFoldDB" id="A0A177AVR9"/>
<dbReference type="OrthoDB" id="5852090at2759"/>
<keyword evidence="2" id="KW-0808">Transferase</keyword>
<dbReference type="GO" id="GO:0005524">
    <property type="term" value="F:ATP binding"/>
    <property type="evidence" value="ECO:0007669"/>
    <property type="project" value="UniProtKB-KW"/>
</dbReference>
<dbReference type="Proteomes" id="UP000078046">
    <property type="component" value="Unassembled WGS sequence"/>
</dbReference>
<dbReference type="PANTHER" id="PTHR11964">
    <property type="entry name" value="S-ADENOSYLMETHIONINE SYNTHETASE"/>
    <property type="match status" value="1"/>
</dbReference>
<dbReference type="Gene3D" id="3.30.300.10">
    <property type="match status" value="1"/>
</dbReference>
<reference evidence="9 10" key="1">
    <citation type="submission" date="2016-04" db="EMBL/GenBank/DDBJ databases">
        <title>The genome of Intoshia linei affirms orthonectids as highly simplified spiralians.</title>
        <authorList>
            <person name="Mikhailov K.V."/>
            <person name="Slusarev G.S."/>
            <person name="Nikitin M.A."/>
            <person name="Logacheva M.D."/>
            <person name="Penin A."/>
            <person name="Aleoshin V."/>
            <person name="Panchin Y.V."/>
        </authorList>
    </citation>
    <scope>NUCLEOTIDE SEQUENCE [LARGE SCALE GENOMIC DNA]</scope>
    <source>
        <strain evidence="9">Intl2013</strain>
        <tissue evidence="9">Whole animal</tissue>
    </source>
</reference>
<dbReference type="GO" id="GO:0004478">
    <property type="term" value="F:methionine adenosyltransferase activity"/>
    <property type="evidence" value="ECO:0007669"/>
    <property type="project" value="InterPro"/>
</dbReference>
<comment type="caution">
    <text evidence="9">The sequence shown here is derived from an EMBL/GenBank/DDBJ whole genome shotgun (WGS) entry which is preliminary data.</text>
</comment>
<keyword evidence="10" id="KW-1185">Reference proteome</keyword>
<evidence type="ECO:0000256" key="7">
    <source>
        <dbReference type="ARBA" id="ARBA00022958"/>
    </source>
</evidence>
<accession>A0A177AVR9</accession>
<feature type="domain" description="S-adenosylmethionine synthetase C-terminal" evidence="8">
    <location>
        <begin position="10"/>
        <end position="82"/>
    </location>
</feature>